<dbReference type="PaxDb" id="2903-EOD29349"/>
<dbReference type="AlphaFoldDB" id="A0A0D3K0R4"/>
<dbReference type="Pfam" id="PF01294">
    <property type="entry name" value="Ribosomal_L13e"/>
    <property type="match status" value="1"/>
</dbReference>
<sequence>MVRHNNVVPNQHFHKTLWQDHVKTWFDQAARKKRRRLKRAAKAAAVAPRPVGLLRPAVHPPTNKYNYKLRQGRGFTFAELKEAGINKKQARSIGVAVDHRRRNRSAESLQLNSQRLKEYKAALIVFPKKRNKVKAGDSSKEEIASAVQTKVKGILKMPELPKGEEAMVITDEMKSDDVFHKLRLLRAEAKE</sequence>
<dbReference type="eggNOG" id="KOG3295">
    <property type="taxonomic scope" value="Eukaryota"/>
</dbReference>
<dbReference type="HOGENOM" id="CLU_075696_1_0_1"/>
<dbReference type="PANTHER" id="PTHR11722">
    <property type="entry name" value="60S RIBOSOMAL PROTEIN L13"/>
    <property type="match status" value="1"/>
</dbReference>
<dbReference type="RefSeq" id="XP_005781778.1">
    <property type="nucleotide sequence ID" value="XM_005781721.1"/>
</dbReference>
<evidence type="ECO:0000313" key="6">
    <source>
        <dbReference type="Proteomes" id="UP000013827"/>
    </source>
</evidence>
<dbReference type="GO" id="GO:0003735">
    <property type="term" value="F:structural constituent of ribosome"/>
    <property type="evidence" value="ECO:0007669"/>
    <property type="project" value="InterPro"/>
</dbReference>
<dbReference type="PROSITE" id="PS01104">
    <property type="entry name" value="RIBOSOMAL_L13E"/>
    <property type="match status" value="1"/>
</dbReference>
<accession>A0A0D3K0R4</accession>
<dbReference type="GO" id="GO:0003723">
    <property type="term" value="F:RNA binding"/>
    <property type="evidence" value="ECO:0007669"/>
    <property type="project" value="TreeGrafter"/>
</dbReference>
<dbReference type="STRING" id="2903.R1F7W5"/>
<reference evidence="6" key="1">
    <citation type="journal article" date="2013" name="Nature">
        <title>Pan genome of the phytoplankton Emiliania underpins its global distribution.</title>
        <authorList>
            <person name="Read B.A."/>
            <person name="Kegel J."/>
            <person name="Klute M.J."/>
            <person name="Kuo A."/>
            <person name="Lefebvre S.C."/>
            <person name="Maumus F."/>
            <person name="Mayer C."/>
            <person name="Miller J."/>
            <person name="Monier A."/>
            <person name="Salamov A."/>
            <person name="Young J."/>
            <person name="Aguilar M."/>
            <person name="Claverie J.M."/>
            <person name="Frickenhaus S."/>
            <person name="Gonzalez K."/>
            <person name="Herman E.K."/>
            <person name="Lin Y.C."/>
            <person name="Napier J."/>
            <person name="Ogata H."/>
            <person name="Sarno A.F."/>
            <person name="Shmutz J."/>
            <person name="Schroeder D."/>
            <person name="de Vargas C."/>
            <person name="Verret F."/>
            <person name="von Dassow P."/>
            <person name="Valentin K."/>
            <person name="Van de Peer Y."/>
            <person name="Wheeler G."/>
            <person name="Dacks J.B."/>
            <person name="Delwiche C.F."/>
            <person name="Dyhrman S.T."/>
            <person name="Glockner G."/>
            <person name="John U."/>
            <person name="Richards T."/>
            <person name="Worden A.Z."/>
            <person name="Zhang X."/>
            <person name="Grigoriev I.V."/>
            <person name="Allen A.E."/>
            <person name="Bidle K."/>
            <person name="Borodovsky M."/>
            <person name="Bowler C."/>
            <person name="Brownlee C."/>
            <person name="Cock J.M."/>
            <person name="Elias M."/>
            <person name="Gladyshev V.N."/>
            <person name="Groth M."/>
            <person name="Guda C."/>
            <person name="Hadaegh A."/>
            <person name="Iglesias-Rodriguez M.D."/>
            <person name="Jenkins J."/>
            <person name="Jones B.M."/>
            <person name="Lawson T."/>
            <person name="Leese F."/>
            <person name="Lindquist E."/>
            <person name="Lobanov A."/>
            <person name="Lomsadze A."/>
            <person name="Malik S.B."/>
            <person name="Marsh M.E."/>
            <person name="Mackinder L."/>
            <person name="Mock T."/>
            <person name="Mueller-Roeber B."/>
            <person name="Pagarete A."/>
            <person name="Parker M."/>
            <person name="Probert I."/>
            <person name="Quesneville H."/>
            <person name="Raines C."/>
            <person name="Rensing S.A."/>
            <person name="Riano-Pachon D.M."/>
            <person name="Richier S."/>
            <person name="Rokitta S."/>
            <person name="Shiraiwa Y."/>
            <person name="Soanes D.M."/>
            <person name="van der Giezen M."/>
            <person name="Wahlund T.M."/>
            <person name="Williams B."/>
            <person name="Wilson W."/>
            <person name="Wolfe G."/>
            <person name="Wurch L.L."/>
        </authorList>
    </citation>
    <scope>NUCLEOTIDE SEQUENCE</scope>
</reference>
<dbReference type="HAMAP" id="MF_00499">
    <property type="entry name" value="Ribosomal_eL13"/>
    <property type="match status" value="1"/>
</dbReference>
<evidence type="ECO:0000256" key="4">
    <source>
        <dbReference type="RuleBase" id="RU000572"/>
    </source>
</evidence>
<dbReference type="Proteomes" id="UP000013827">
    <property type="component" value="Unassembled WGS sequence"/>
</dbReference>
<protein>
    <recommendedName>
        <fullName evidence="4">60S ribosomal protein L13</fullName>
    </recommendedName>
</protein>
<dbReference type="InterPro" id="IPR001380">
    <property type="entry name" value="Ribosomal_eL13"/>
</dbReference>
<keyword evidence="3 4" id="KW-0687">Ribonucleoprotein</keyword>
<proteinExistence type="inferred from homology"/>
<dbReference type="GeneID" id="19046698"/>
<reference evidence="5" key="2">
    <citation type="submission" date="2024-10" db="UniProtKB">
        <authorList>
            <consortium name="EnsemblProtists"/>
        </authorList>
    </citation>
    <scope>IDENTIFICATION</scope>
</reference>
<evidence type="ECO:0000313" key="5">
    <source>
        <dbReference type="EnsemblProtists" id="EOD29349"/>
    </source>
</evidence>
<name>A0A0D3K0R4_EMIH1</name>
<dbReference type="PANTHER" id="PTHR11722:SF0">
    <property type="entry name" value="LARGE RIBOSOMAL SUBUNIT PROTEIN EL13"/>
    <property type="match status" value="1"/>
</dbReference>
<evidence type="ECO:0000256" key="3">
    <source>
        <dbReference type="ARBA" id="ARBA00023274"/>
    </source>
</evidence>
<evidence type="ECO:0000256" key="2">
    <source>
        <dbReference type="ARBA" id="ARBA00022980"/>
    </source>
</evidence>
<evidence type="ECO:0000256" key="1">
    <source>
        <dbReference type="ARBA" id="ARBA00005640"/>
    </source>
</evidence>
<keyword evidence="6" id="KW-1185">Reference proteome</keyword>
<dbReference type="KEGG" id="ehx:EMIHUDRAFT_415433"/>
<dbReference type="OMA" id="IQKNHFR"/>
<dbReference type="GO" id="GO:0006412">
    <property type="term" value="P:translation"/>
    <property type="evidence" value="ECO:0007669"/>
    <property type="project" value="InterPro"/>
</dbReference>
<dbReference type="GO" id="GO:0022625">
    <property type="term" value="C:cytosolic large ribosomal subunit"/>
    <property type="evidence" value="ECO:0007669"/>
    <property type="project" value="TreeGrafter"/>
</dbReference>
<keyword evidence="2 4" id="KW-0689">Ribosomal protein</keyword>
<organism evidence="5 6">
    <name type="scientific">Emiliania huxleyi (strain CCMP1516)</name>
    <dbReference type="NCBI Taxonomy" id="280463"/>
    <lineage>
        <taxon>Eukaryota</taxon>
        <taxon>Haptista</taxon>
        <taxon>Haptophyta</taxon>
        <taxon>Prymnesiophyceae</taxon>
        <taxon>Isochrysidales</taxon>
        <taxon>Noelaerhabdaceae</taxon>
        <taxon>Emiliania</taxon>
    </lineage>
</organism>
<comment type="similarity">
    <text evidence="1 4">Belongs to the eukaryotic ribosomal protein eL13 family.</text>
</comment>
<dbReference type="EnsemblProtists" id="EOD29349">
    <property type="protein sequence ID" value="EOD29349"/>
    <property type="gene ID" value="EMIHUDRAFT_415433"/>
</dbReference>
<dbReference type="InterPro" id="IPR018256">
    <property type="entry name" value="Ribosomal_eL13_CS"/>
</dbReference>